<keyword evidence="9" id="KW-1185">Reference proteome</keyword>
<organism evidence="8 9">
    <name type="scientific">Velocimicrobium porci</name>
    <dbReference type="NCBI Taxonomy" id="2606634"/>
    <lineage>
        <taxon>Bacteria</taxon>
        <taxon>Bacillati</taxon>
        <taxon>Bacillota</taxon>
        <taxon>Clostridia</taxon>
        <taxon>Lachnospirales</taxon>
        <taxon>Lachnospiraceae</taxon>
        <taxon>Velocimicrobium</taxon>
    </lineage>
</organism>
<evidence type="ECO:0000259" key="7">
    <source>
        <dbReference type="PROSITE" id="PS50905"/>
    </source>
</evidence>
<dbReference type="Pfam" id="PF02915">
    <property type="entry name" value="Rubrerythrin"/>
    <property type="match status" value="1"/>
</dbReference>
<evidence type="ECO:0000256" key="1">
    <source>
        <dbReference type="ARBA" id="ARBA00001965"/>
    </source>
</evidence>
<dbReference type="InterPro" id="IPR048574">
    <property type="entry name" value="RUBY_RBDX"/>
</dbReference>
<keyword evidence="4" id="KW-0249">Electron transport</keyword>
<name>A0A6L5XZ82_9FIRM</name>
<accession>A0A6L5XZ82</accession>
<dbReference type="InterPro" id="IPR009078">
    <property type="entry name" value="Ferritin-like_SF"/>
</dbReference>
<dbReference type="InterPro" id="IPR052364">
    <property type="entry name" value="Rubrerythrin"/>
</dbReference>
<sequence length="179" mass="21212">MEFRNSRTYKNLMKAFEGELKASTKYRLYGENAKKEGYQQIGNIFDMTAKNEQEHAEIWYKLMNSGKVPSTLCNLVESYESEIYEWTEMYENYARIAEQEGYQDIADLFRMVGEIEHHHDYRFEVLADNIRHGTVFCKNKQIIWVCLNCGNTYYGECAPEVCPVCGYPKGYYEMYCENY</sequence>
<dbReference type="Proteomes" id="UP000482209">
    <property type="component" value="Unassembled WGS sequence"/>
</dbReference>
<keyword evidence="3" id="KW-0479">Metal-binding</keyword>
<keyword evidence="5" id="KW-0408">Iron</keyword>
<gene>
    <name evidence="8" type="ORF">FYJ58_09905</name>
</gene>
<dbReference type="CDD" id="cd00729">
    <property type="entry name" value="rubredoxin_SM"/>
    <property type="match status" value="1"/>
</dbReference>
<protein>
    <submittedName>
        <fullName evidence="8">Rubrerythrin family protein</fullName>
    </submittedName>
</protein>
<evidence type="ECO:0000256" key="4">
    <source>
        <dbReference type="ARBA" id="ARBA00022982"/>
    </source>
</evidence>
<dbReference type="Pfam" id="PF21349">
    <property type="entry name" value="RUBY_RBDX"/>
    <property type="match status" value="1"/>
</dbReference>
<dbReference type="GO" id="GO:0005506">
    <property type="term" value="F:iron ion binding"/>
    <property type="evidence" value="ECO:0007669"/>
    <property type="project" value="InterPro"/>
</dbReference>
<proteinExistence type="predicted"/>
<dbReference type="InterPro" id="IPR012347">
    <property type="entry name" value="Ferritin-like"/>
</dbReference>
<dbReference type="CDD" id="cd01041">
    <property type="entry name" value="Rubrerythrin"/>
    <property type="match status" value="1"/>
</dbReference>
<evidence type="ECO:0000313" key="9">
    <source>
        <dbReference type="Proteomes" id="UP000482209"/>
    </source>
</evidence>
<evidence type="ECO:0000256" key="2">
    <source>
        <dbReference type="ARBA" id="ARBA00022448"/>
    </source>
</evidence>
<evidence type="ECO:0000256" key="3">
    <source>
        <dbReference type="ARBA" id="ARBA00022723"/>
    </source>
</evidence>
<dbReference type="SUPFAM" id="SSF57802">
    <property type="entry name" value="Rubredoxin-like"/>
    <property type="match status" value="1"/>
</dbReference>
<feature type="domain" description="Rubredoxin-like" evidence="6">
    <location>
        <begin position="141"/>
        <end position="175"/>
    </location>
</feature>
<dbReference type="Gene3D" id="1.20.1260.10">
    <property type="match status" value="1"/>
</dbReference>
<evidence type="ECO:0000313" key="8">
    <source>
        <dbReference type="EMBL" id="MSS64186.1"/>
    </source>
</evidence>
<dbReference type="AlphaFoldDB" id="A0A6L5XZ82"/>
<dbReference type="Gene3D" id="2.20.28.10">
    <property type="match status" value="1"/>
</dbReference>
<dbReference type="PANTHER" id="PTHR43865">
    <property type="entry name" value="RUBRERYTHRIN-RELATED"/>
    <property type="match status" value="1"/>
</dbReference>
<comment type="cofactor">
    <cofactor evidence="1">
        <name>Fe(3+)</name>
        <dbReference type="ChEBI" id="CHEBI:29034"/>
    </cofactor>
</comment>
<dbReference type="RefSeq" id="WP_154519583.1">
    <property type="nucleotide sequence ID" value="NZ_VUMT01000014.1"/>
</dbReference>
<keyword evidence="2" id="KW-0813">Transport</keyword>
<dbReference type="PROSITE" id="PS50905">
    <property type="entry name" value="FERRITIN_LIKE"/>
    <property type="match status" value="1"/>
</dbReference>
<dbReference type="InterPro" id="IPR003251">
    <property type="entry name" value="Rr_diiron-bd_dom"/>
</dbReference>
<dbReference type="SUPFAM" id="SSF47240">
    <property type="entry name" value="Ferritin-like"/>
    <property type="match status" value="1"/>
</dbReference>
<dbReference type="EMBL" id="VUMT01000014">
    <property type="protein sequence ID" value="MSS64186.1"/>
    <property type="molecule type" value="Genomic_DNA"/>
</dbReference>
<dbReference type="InterPro" id="IPR009040">
    <property type="entry name" value="Ferritin-like_diiron"/>
</dbReference>
<evidence type="ECO:0000256" key="5">
    <source>
        <dbReference type="ARBA" id="ARBA00023004"/>
    </source>
</evidence>
<feature type="domain" description="Ferritin-like diiron" evidence="7">
    <location>
        <begin position="2"/>
        <end position="134"/>
    </location>
</feature>
<dbReference type="InterPro" id="IPR024934">
    <property type="entry name" value="Rubredoxin-like_dom"/>
</dbReference>
<comment type="caution">
    <text evidence="8">The sequence shown here is derived from an EMBL/GenBank/DDBJ whole genome shotgun (WGS) entry which is preliminary data.</text>
</comment>
<dbReference type="GO" id="GO:0016491">
    <property type="term" value="F:oxidoreductase activity"/>
    <property type="evidence" value="ECO:0007669"/>
    <property type="project" value="InterPro"/>
</dbReference>
<reference evidence="8 9" key="1">
    <citation type="submission" date="2019-08" db="EMBL/GenBank/DDBJ databases">
        <title>In-depth cultivation of the pig gut microbiome towards novel bacterial diversity and tailored functional studies.</title>
        <authorList>
            <person name="Wylensek D."/>
            <person name="Hitch T.C.A."/>
            <person name="Clavel T."/>
        </authorList>
    </citation>
    <scope>NUCLEOTIDE SEQUENCE [LARGE SCALE GENOMIC DNA]</scope>
    <source>
        <strain evidence="8 9">WCA-693-APC-MOT-I</strain>
    </source>
</reference>
<evidence type="ECO:0000259" key="6">
    <source>
        <dbReference type="PROSITE" id="PS50903"/>
    </source>
</evidence>
<dbReference type="PROSITE" id="PS50903">
    <property type="entry name" value="RUBREDOXIN_LIKE"/>
    <property type="match status" value="1"/>
</dbReference>
<dbReference type="PANTHER" id="PTHR43865:SF1">
    <property type="entry name" value="RUBRERYTHRIN-RELATED"/>
    <property type="match status" value="1"/>
</dbReference>